<dbReference type="RefSeq" id="WP_138223712.1">
    <property type="nucleotide sequence ID" value="NZ_BSUI01000005.1"/>
</dbReference>
<dbReference type="Proteomes" id="UP000308000">
    <property type="component" value="Unassembled WGS sequence"/>
</dbReference>
<dbReference type="EMBL" id="VBRC01000001">
    <property type="protein sequence ID" value="TLK32286.1"/>
    <property type="molecule type" value="Genomic_DNA"/>
</dbReference>
<dbReference type="Proteomes" id="UP000536909">
    <property type="component" value="Unassembled WGS sequence"/>
</dbReference>
<dbReference type="AlphaFoldDB" id="A0AAJ5F7R5"/>
<sequence>MDHLRSSLEPRIQGKLGEDMEVEVVAARQVDMRLNNVEPRGSAPDWKASLGEAIEDALAKVDPEDFLTPWGNTRRRQV</sequence>
<reference evidence="1 4" key="2">
    <citation type="submission" date="2020-08" db="EMBL/GenBank/DDBJ databases">
        <title>Genomic Encyclopedia of Type Strains, Phase IV (KMG-IV): sequencing the most valuable type-strain genomes for metagenomic binning, comparative biology and taxonomic classification.</title>
        <authorList>
            <person name="Goeker M."/>
        </authorList>
    </citation>
    <scope>NUCLEOTIDE SEQUENCE [LARGE SCALE GENOMIC DNA]</scope>
    <source>
        <strain evidence="1 4">DSM 105434</strain>
    </source>
</reference>
<gene>
    <name evidence="2" type="ORF">FCS05_02255</name>
    <name evidence="1" type="ORF">HNQ10_002483</name>
</gene>
<name>A0AAJ5F7R5_9DEIO</name>
<proteinExistence type="predicted"/>
<protein>
    <submittedName>
        <fullName evidence="2">Uncharacterized protein</fullName>
    </submittedName>
</protein>
<keyword evidence="4" id="KW-1185">Reference proteome</keyword>
<evidence type="ECO:0000313" key="4">
    <source>
        <dbReference type="Proteomes" id="UP000536909"/>
    </source>
</evidence>
<reference evidence="2 3" key="1">
    <citation type="submission" date="2019-04" db="EMBL/GenBank/DDBJ databases">
        <title>Deinococcus metalilatus MA1002 mutant No.5.</title>
        <authorList>
            <person name="Park W."/>
            <person name="Park C."/>
        </authorList>
    </citation>
    <scope>NUCLEOTIDE SEQUENCE [LARGE SCALE GENOMIC DNA]</scope>
    <source>
        <strain evidence="2 3">MA1002-m5</strain>
    </source>
</reference>
<evidence type="ECO:0000313" key="2">
    <source>
        <dbReference type="EMBL" id="TLK32286.1"/>
    </source>
</evidence>
<evidence type="ECO:0000313" key="3">
    <source>
        <dbReference type="Proteomes" id="UP000308000"/>
    </source>
</evidence>
<organism evidence="2 3">
    <name type="scientific">Deinococcus metallilatus</name>
    <dbReference type="NCBI Taxonomy" id="1211322"/>
    <lineage>
        <taxon>Bacteria</taxon>
        <taxon>Thermotogati</taxon>
        <taxon>Deinococcota</taxon>
        <taxon>Deinococci</taxon>
        <taxon>Deinococcales</taxon>
        <taxon>Deinococcaceae</taxon>
        <taxon>Deinococcus</taxon>
    </lineage>
</organism>
<accession>A0AAJ5F7R5</accession>
<comment type="caution">
    <text evidence="2">The sequence shown here is derived from an EMBL/GenBank/DDBJ whole genome shotgun (WGS) entry which is preliminary data.</text>
</comment>
<dbReference type="EMBL" id="JACHFV010000008">
    <property type="protein sequence ID" value="MBB5295644.1"/>
    <property type="molecule type" value="Genomic_DNA"/>
</dbReference>
<evidence type="ECO:0000313" key="1">
    <source>
        <dbReference type="EMBL" id="MBB5295644.1"/>
    </source>
</evidence>